<dbReference type="InterPro" id="IPR013078">
    <property type="entry name" value="His_Pase_superF_clade-1"/>
</dbReference>
<name>Q0QM46_9SYNE</name>
<dbReference type="Gene3D" id="3.40.50.1240">
    <property type="entry name" value="Phosphoglycerate mutase-like"/>
    <property type="match status" value="1"/>
</dbReference>
<dbReference type="EMBL" id="DQ284920">
    <property type="protein sequence ID" value="ABB92215.1"/>
    <property type="molecule type" value="Genomic_DNA"/>
</dbReference>
<accession>Q0QM46</accession>
<organism evidence="1">
    <name type="scientific">uncultured marine type-A Synechococcus 5B2</name>
    <dbReference type="NCBI Taxonomy" id="359140"/>
    <lineage>
        <taxon>Bacteria</taxon>
        <taxon>Bacillati</taxon>
        <taxon>Cyanobacteriota</taxon>
        <taxon>Cyanophyceae</taxon>
        <taxon>Synechococcales</taxon>
        <taxon>Synechococcaceae</taxon>
        <taxon>Synechococcus</taxon>
        <taxon>environmental samples</taxon>
    </lineage>
</organism>
<dbReference type="SUPFAM" id="SSF53254">
    <property type="entry name" value="Phosphoglycerate mutase-like"/>
    <property type="match status" value="1"/>
</dbReference>
<proteinExistence type="predicted"/>
<evidence type="ECO:0008006" key="2">
    <source>
        <dbReference type="Google" id="ProtNLM"/>
    </source>
</evidence>
<dbReference type="NCBIfam" id="NF004841">
    <property type="entry name" value="PRK06193.1-1"/>
    <property type="match status" value="1"/>
</dbReference>
<dbReference type="Pfam" id="PF00300">
    <property type="entry name" value="His_Phos_1"/>
    <property type="match status" value="1"/>
</dbReference>
<evidence type="ECO:0000313" key="1">
    <source>
        <dbReference type="EMBL" id="ABB92215.1"/>
    </source>
</evidence>
<dbReference type="CDD" id="cd07067">
    <property type="entry name" value="HP_PGM_like"/>
    <property type="match status" value="1"/>
</dbReference>
<protein>
    <recommendedName>
        <fullName evidence="2">Histidine phosphatase family protein</fullName>
    </recommendedName>
</protein>
<dbReference type="InterPro" id="IPR029033">
    <property type="entry name" value="His_PPase_superfam"/>
</dbReference>
<dbReference type="AlphaFoldDB" id="Q0QM46"/>
<reference evidence="1" key="1">
    <citation type="journal article" date="2006" name="Mar. Ecol. Prog. Ser.">
        <title>Gene diversity and organization in rbcL-containing genome fragments from uncultivated Synechococcus in the Gulf of Mexico.</title>
        <authorList>
            <person name="John D.E."/>
            <person name="Wawrik B."/>
            <person name="Tabita F.R."/>
            <person name="Paul J.H."/>
        </authorList>
    </citation>
    <scope>NUCLEOTIDE SEQUENCE</scope>
</reference>
<sequence>MSVRGASASAQANVLDDKSAWLSSLQQGGYVLYLRHTETKKDWADQASPNLDLSDCATQRQLSQKGISQAVQIGQSIETLKIPFQNVYSSDYCRAKDTAHYAFRRYTIESRLNFLPCEDCSDLQSAAYASRVRPLLSTIPPAGTNTILVGHDDPFEAATGIYPEPMGVTYVIQPQDLGEFEVKAFINPDDWHKFDIK</sequence>